<keyword evidence="2" id="KW-1185">Reference proteome</keyword>
<organism evidence="1 2">
    <name type="scientific">Eleginops maclovinus</name>
    <name type="common">Patagonian blennie</name>
    <name type="synonym">Eleginus maclovinus</name>
    <dbReference type="NCBI Taxonomy" id="56733"/>
    <lineage>
        <taxon>Eukaryota</taxon>
        <taxon>Metazoa</taxon>
        <taxon>Chordata</taxon>
        <taxon>Craniata</taxon>
        <taxon>Vertebrata</taxon>
        <taxon>Euteleostomi</taxon>
        <taxon>Actinopterygii</taxon>
        <taxon>Neopterygii</taxon>
        <taxon>Teleostei</taxon>
        <taxon>Neoteleostei</taxon>
        <taxon>Acanthomorphata</taxon>
        <taxon>Eupercaria</taxon>
        <taxon>Perciformes</taxon>
        <taxon>Notothenioidei</taxon>
        <taxon>Eleginopidae</taxon>
        <taxon>Eleginops</taxon>
    </lineage>
</organism>
<name>A0AAN8ARL8_ELEMC</name>
<accession>A0AAN8ARL8</accession>
<evidence type="ECO:0000313" key="1">
    <source>
        <dbReference type="EMBL" id="KAK5864548.1"/>
    </source>
</evidence>
<gene>
    <name evidence="1" type="ORF">PBY51_015784</name>
</gene>
<proteinExistence type="predicted"/>
<comment type="caution">
    <text evidence="1">The sequence shown here is derived from an EMBL/GenBank/DDBJ whole genome shotgun (WGS) entry which is preliminary data.</text>
</comment>
<protein>
    <submittedName>
        <fullName evidence="1">Uncharacterized protein</fullName>
    </submittedName>
</protein>
<dbReference type="Proteomes" id="UP001346869">
    <property type="component" value="Unassembled WGS sequence"/>
</dbReference>
<dbReference type="EMBL" id="JAUZQC010000010">
    <property type="protein sequence ID" value="KAK5864548.1"/>
    <property type="molecule type" value="Genomic_DNA"/>
</dbReference>
<dbReference type="AlphaFoldDB" id="A0AAN8ARL8"/>
<evidence type="ECO:0000313" key="2">
    <source>
        <dbReference type="Proteomes" id="UP001346869"/>
    </source>
</evidence>
<reference evidence="1 2" key="1">
    <citation type="journal article" date="2023" name="Genes (Basel)">
        <title>Chromosome-Level Genome Assembly and Circadian Gene Repertoire of the Patagonia Blennie Eleginops maclovinus-The Closest Ancestral Proxy of Antarctic Cryonotothenioids.</title>
        <authorList>
            <person name="Cheng C.C."/>
            <person name="Rivera-Colon A.G."/>
            <person name="Minhas B.F."/>
            <person name="Wilson L."/>
            <person name="Rayamajhi N."/>
            <person name="Vargas-Chacoff L."/>
            <person name="Catchen J.M."/>
        </authorList>
    </citation>
    <scope>NUCLEOTIDE SEQUENCE [LARGE SCALE GENOMIC DNA]</scope>
    <source>
        <strain evidence="1">JMC-PN-2008</strain>
    </source>
</reference>
<reference evidence="1 2" key="2">
    <citation type="journal article" date="2023" name="Mol. Biol. Evol.">
        <title>Genomics of Secondarily Temperate Adaptation in the Only Non-Antarctic Icefish.</title>
        <authorList>
            <person name="Rivera-Colon A.G."/>
            <person name="Rayamajhi N."/>
            <person name="Minhas B.F."/>
            <person name="Madrigal G."/>
            <person name="Bilyk K.T."/>
            <person name="Yoon V."/>
            <person name="Hune M."/>
            <person name="Gregory S."/>
            <person name="Cheng C.H.C."/>
            <person name="Catchen J.M."/>
        </authorList>
    </citation>
    <scope>NUCLEOTIDE SEQUENCE [LARGE SCALE GENOMIC DNA]</scope>
    <source>
        <strain evidence="1">JMC-PN-2008</strain>
    </source>
</reference>
<sequence length="82" mass="8879">MNMAPNSMIMPMSDSSVWAQAMSSLGMPPLNMTGQQLMPVPLSKGVSVNAEKLYSSHQAAPDASVFECLEPPHLCLYSPRQL</sequence>